<name>A0A9E7EP17_9LILI</name>
<dbReference type="NCBIfam" id="TIGR00425">
    <property type="entry name" value="CBF5"/>
    <property type="match status" value="1"/>
</dbReference>
<dbReference type="NCBIfam" id="TIGR00451">
    <property type="entry name" value="unchar_dom_2"/>
    <property type="match status" value="1"/>
</dbReference>
<dbReference type="SUPFAM" id="SSF55120">
    <property type="entry name" value="Pseudouridine synthase"/>
    <property type="match status" value="1"/>
</dbReference>
<accession>A0A9E7EP17</accession>
<dbReference type="FunFam" id="3.30.2350.10:FF:000001">
    <property type="entry name" value="H/ACA ribonucleoprotein complex subunit CBF5"/>
    <property type="match status" value="1"/>
</dbReference>
<dbReference type="Proteomes" id="UP001055439">
    <property type="component" value="Chromosome 10"/>
</dbReference>
<dbReference type="GO" id="GO:0000495">
    <property type="term" value="P:box H/ACA sno(s)RNA 3'-end processing"/>
    <property type="evidence" value="ECO:0007669"/>
    <property type="project" value="TreeGrafter"/>
</dbReference>
<dbReference type="InterPro" id="IPR032819">
    <property type="entry name" value="TruB_C"/>
</dbReference>
<keyword evidence="6" id="KW-0687">Ribonucleoprotein</keyword>
<evidence type="ECO:0000256" key="3">
    <source>
        <dbReference type="SAM" id="MobiDB-lite"/>
    </source>
</evidence>
<feature type="compositionally biased region" description="Acidic residues" evidence="3">
    <location>
        <begin position="548"/>
        <end position="558"/>
    </location>
</feature>
<evidence type="ECO:0000259" key="4">
    <source>
        <dbReference type="SMART" id="SM00359"/>
    </source>
</evidence>
<dbReference type="InterPro" id="IPR012960">
    <property type="entry name" value="Dyskerin-like"/>
</dbReference>
<dbReference type="PANTHER" id="PTHR23127">
    <property type="entry name" value="CENTROMERE/MICROTUBULE BINDING PROTEIN CBF5"/>
    <property type="match status" value="1"/>
</dbReference>
<proteinExistence type="inferred from homology"/>
<dbReference type="InterPro" id="IPR020103">
    <property type="entry name" value="PsdUridine_synth_cat_dom_sf"/>
</dbReference>
<dbReference type="SUPFAM" id="SSF88697">
    <property type="entry name" value="PUA domain-like"/>
    <property type="match status" value="1"/>
</dbReference>
<dbReference type="InterPro" id="IPR036974">
    <property type="entry name" value="PUA_sf"/>
</dbReference>
<feature type="region of interest" description="Disordered" evidence="3">
    <location>
        <begin position="444"/>
        <end position="655"/>
    </location>
</feature>
<dbReference type="CDD" id="cd21148">
    <property type="entry name" value="PUA_Cbf5"/>
    <property type="match status" value="1"/>
</dbReference>
<dbReference type="OrthoDB" id="10250002at2759"/>
<feature type="domain" description="PUA" evidence="4">
    <location>
        <begin position="310"/>
        <end position="384"/>
    </location>
</feature>
<dbReference type="InterPro" id="IPR002501">
    <property type="entry name" value="PsdUridine_synth_N"/>
</dbReference>
<gene>
    <name evidence="6" type="ORF">MUK42_19056</name>
</gene>
<comment type="similarity">
    <text evidence="1">Belongs to the pseudouridine synthase TruB family.</text>
</comment>
<feature type="region of interest" description="Disordered" evidence="3">
    <location>
        <begin position="1"/>
        <end position="50"/>
    </location>
</feature>
<dbReference type="Pfam" id="PF08068">
    <property type="entry name" value="DKCLD"/>
    <property type="match status" value="1"/>
</dbReference>
<evidence type="ECO:0000256" key="1">
    <source>
        <dbReference type="ARBA" id="ARBA00008999"/>
    </source>
</evidence>
<feature type="compositionally biased region" description="Basic and acidic residues" evidence="3">
    <location>
        <begin position="450"/>
        <end position="462"/>
    </location>
</feature>
<reference evidence="6" key="1">
    <citation type="submission" date="2022-05" db="EMBL/GenBank/DDBJ databases">
        <title>The Musa troglodytarum L. genome provides insights into the mechanism of non-climacteric behaviour and enrichment of carotenoids.</title>
        <authorList>
            <person name="Wang J."/>
        </authorList>
    </citation>
    <scope>NUCLEOTIDE SEQUENCE</scope>
    <source>
        <tissue evidence="6">Leaf</tissue>
    </source>
</reference>
<dbReference type="SMART" id="SM00359">
    <property type="entry name" value="PUA"/>
    <property type="match status" value="1"/>
</dbReference>
<dbReference type="InterPro" id="IPR015947">
    <property type="entry name" value="PUA-like_sf"/>
</dbReference>
<evidence type="ECO:0000256" key="2">
    <source>
        <dbReference type="ARBA" id="ARBA00023235"/>
    </source>
</evidence>
<feature type="compositionally biased region" description="Basic and acidic residues" evidence="3">
    <location>
        <begin position="627"/>
        <end position="637"/>
    </location>
</feature>
<feature type="compositionally biased region" description="Basic and acidic residues" evidence="3">
    <location>
        <begin position="483"/>
        <end position="520"/>
    </location>
</feature>
<dbReference type="SMART" id="SM01136">
    <property type="entry name" value="DKCLD"/>
    <property type="match status" value="1"/>
</dbReference>
<dbReference type="GO" id="GO:0031118">
    <property type="term" value="P:rRNA pseudouridine synthesis"/>
    <property type="evidence" value="ECO:0007669"/>
    <property type="project" value="TreeGrafter"/>
</dbReference>
<keyword evidence="2" id="KW-0413">Isomerase</keyword>
<dbReference type="Gene3D" id="3.30.2350.10">
    <property type="entry name" value="Pseudouridine synthase"/>
    <property type="match status" value="1"/>
</dbReference>
<dbReference type="GO" id="GO:0003723">
    <property type="term" value="F:RNA binding"/>
    <property type="evidence" value="ECO:0007669"/>
    <property type="project" value="InterPro"/>
</dbReference>
<dbReference type="PANTHER" id="PTHR23127:SF0">
    <property type="entry name" value="H_ACA RIBONUCLEOPROTEIN COMPLEX SUBUNIT DKC1"/>
    <property type="match status" value="1"/>
</dbReference>
<dbReference type="InterPro" id="IPR004521">
    <property type="entry name" value="Uncharacterised_CHP00451"/>
</dbReference>
<dbReference type="Gene3D" id="2.30.130.10">
    <property type="entry name" value="PUA domain"/>
    <property type="match status" value="1"/>
</dbReference>
<evidence type="ECO:0000313" key="6">
    <source>
        <dbReference type="EMBL" id="URD80618.1"/>
    </source>
</evidence>
<dbReference type="InterPro" id="IPR004802">
    <property type="entry name" value="tRNA_PsdUridine_synth_B_fam"/>
</dbReference>
<dbReference type="EMBL" id="CP097503">
    <property type="protein sequence ID" value="URD80618.1"/>
    <property type="molecule type" value="Genomic_DNA"/>
</dbReference>
<feature type="compositionally biased region" description="Low complexity" evidence="3">
    <location>
        <begin position="638"/>
        <end position="655"/>
    </location>
</feature>
<dbReference type="GO" id="GO:1990481">
    <property type="term" value="P:mRNA pseudouridine synthesis"/>
    <property type="evidence" value="ECO:0007669"/>
    <property type="project" value="TreeGrafter"/>
</dbReference>
<dbReference type="Pfam" id="PF01509">
    <property type="entry name" value="TruB_N"/>
    <property type="match status" value="1"/>
</dbReference>
<dbReference type="GO" id="GO:0031120">
    <property type="term" value="P:snRNA pseudouridine synthesis"/>
    <property type="evidence" value="ECO:0007669"/>
    <property type="project" value="TreeGrafter"/>
</dbReference>
<organism evidence="6 7">
    <name type="scientific">Musa troglodytarum</name>
    <name type="common">fe'i banana</name>
    <dbReference type="NCBI Taxonomy" id="320322"/>
    <lineage>
        <taxon>Eukaryota</taxon>
        <taxon>Viridiplantae</taxon>
        <taxon>Streptophyta</taxon>
        <taxon>Embryophyta</taxon>
        <taxon>Tracheophyta</taxon>
        <taxon>Spermatophyta</taxon>
        <taxon>Magnoliopsida</taxon>
        <taxon>Liliopsida</taxon>
        <taxon>Zingiberales</taxon>
        <taxon>Musaceae</taxon>
        <taxon>Musa</taxon>
    </lineage>
</organism>
<dbReference type="NCBIfam" id="NF003280">
    <property type="entry name" value="PRK04270.1"/>
    <property type="match status" value="1"/>
</dbReference>
<dbReference type="Pfam" id="PF01472">
    <property type="entry name" value="PUA"/>
    <property type="match status" value="1"/>
</dbReference>
<dbReference type="GO" id="GO:0031429">
    <property type="term" value="C:box H/ACA snoRNP complex"/>
    <property type="evidence" value="ECO:0007669"/>
    <property type="project" value="TreeGrafter"/>
</dbReference>
<dbReference type="AlphaFoldDB" id="A0A9E7EP17"/>
<dbReference type="InterPro" id="IPR002478">
    <property type="entry name" value="PUA"/>
</dbReference>
<feature type="domain" description="Dyskerin-like" evidence="5">
    <location>
        <begin position="61"/>
        <end position="119"/>
    </location>
</feature>
<keyword evidence="7" id="KW-1185">Reference proteome</keyword>
<evidence type="ECO:0000259" key="5">
    <source>
        <dbReference type="SMART" id="SM01136"/>
    </source>
</evidence>
<dbReference type="GO" id="GO:0009982">
    <property type="term" value="F:pseudouridine synthase activity"/>
    <property type="evidence" value="ECO:0007669"/>
    <property type="project" value="InterPro"/>
</dbReference>
<protein>
    <submittedName>
        <fullName evidence="6">H ACA ribonucleoprotein complex subunit</fullName>
    </submittedName>
</protein>
<sequence length="655" mass="72506">MSSPPPQADIASPSPTADRKNKKKKKSKDENILPSPSAGGPGEGQDKDYFIKPQSFTPAVDTSSWPILLKNYDRLNIRTGHYTPLPAGHSPLKRPLPEYLRYGILNLDKPSNPSSHEVVAWIKRILRAEKTGHSGTLDPKVTGNLIVCIDRATRLVKSQQGAGKEYVCVARLHSAVPDVAKVARALETLTGAVFQRPPLISAVKRELRIRTIYESKLLEYDPDRHLVVFWISCQAGTYVRTLCVHLGLILGVGGHMQELRRVRSGILGEKDNMVTMHDVLDAQWMHDNFKDESYMRRVVMPLEVLLTSYKRLVVKDSAVNAICYGAKLMIPGLLRFENEIEVGEEVVLMTTKGEAIALGIAEMTTAVMATCDHGSVARIKRVVMDRDTYPRKWGLGPRALTKKKMIAEGLLDKHGKPNEKTPAEWLRNLVLPTGGDSMVASLAAAPESVAPKDEVAAEEVKVDKKKKKKHKDKDSGGDDEDGGEGRKRKLEDAREVPAAKKVKIEKPQDVILDAESKKLEDAEEVEEAPNEEKTEKKKKKKKKLKEGEEAELADGELADGEKVVEKEKKKKKSGKDKSEAGSSDEEQLTEEQKKKKKKKSKEGNNGEETELPRSLTGDTEEVVGDPHLSRLDIHAHESPSISSPLSVKSVKSLAF</sequence>
<evidence type="ECO:0000313" key="7">
    <source>
        <dbReference type="Proteomes" id="UP001055439"/>
    </source>
</evidence>
<dbReference type="PROSITE" id="PS50890">
    <property type="entry name" value="PUA"/>
    <property type="match status" value="1"/>
</dbReference>
<dbReference type="Pfam" id="PF16198">
    <property type="entry name" value="TruB_C_2"/>
    <property type="match status" value="1"/>
</dbReference>
<dbReference type="CDD" id="cd02572">
    <property type="entry name" value="PseudoU_synth_hDyskerin"/>
    <property type="match status" value="1"/>
</dbReference>